<dbReference type="InterPro" id="IPR041497">
    <property type="entry name" value="Thump-like"/>
</dbReference>
<organism evidence="3 4">
    <name type="scientific">Seonamhaeicola sediminis</name>
    <dbReference type="NCBI Taxonomy" id="2528206"/>
    <lineage>
        <taxon>Bacteria</taxon>
        <taxon>Pseudomonadati</taxon>
        <taxon>Bacteroidota</taxon>
        <taxon>Flavobacteriia</taxon>
        <taxon>Flavobacteriales</taxon>
        <taxon>Flavobacteriaceae</taxon>
    </lineage>
</organism>
<dbReference type="Pfam" id="PF22013">
    <property type="entry name" value="PG_1098_Fer"/>
    <property type="match status" value="1"/>
</dbReference>
<dbReference type="InterPro" id="IPR029063">
    <property type="entry name" value="SAM-dependent_MTases_sf"/>
</dbReference>
<keyword evidence="4" id="KW-1185">Reference proteome</keyword>
<dbReference type="Gene3D" id="3.40.50.150">
    <property type="entry name" value="Vaccinia Virus protein VP39"/>
    <property type="match status" value="1"/>
</dbReference>
<comment type="caution">
    <text evidence="3">The sequence shown here is derived from an EMBL/GenBank/DDBJ whole genome shotgun (WGS) entry which is preliminary data.</text>
</comment>
<feature type="domain" description="PG-1098 ferredoxin-like" evidence="2">
    <location>
        <begin position="278"/>
        <end position="320"/>
    </location>
</feature>
<dbReference type="Pfam" id="PF18096">
    <property type="entry name" value="Thump_like"/>
    <property type="match status" value="1"/>
</dbReference>
<keyword evidence="3" id="KW-0808">Transferase</keyword>
<evidence type="ECO:0000259" key="2">
    <source>
        <dbReference type="Pfam" id="PF22013"/>
    </source>
</evidence>
<name>A0A562Y9K7_9FLAO</name>
<dbReference type="GO" id="GO:0008168">
    <property type="term" value="F:methyltransferase activity"/>
    <property type="evidence" value="ECO:0007669"/>
    <property type="project" value="UniProtKB-KW"/>
</dbReference>
<dbReference type="RefSeq" id="WP_133357505.1">
    <property type="nucleotide sequence ID" value="NZ_SMZJ02000014.1"/>
</dbReference>
<accession>A0A562Y9K7</accession>
<evidence type="ECO:0000259" key="1">
    <source>
        <dbReference type="Pfam" id="PF18096"/>
    </source>
</evidence>
<dbReference type="InterPro" id="IPR054168">
    <property type="entry name" value="PG_1098_Fer"/>
</dbReference>
<keyword evidence="3" id="KW-0489">Methyltransferase</keyword>
<dbReference type="AlphaFoldDB" id="A0A562Y9K7"/>
<dbReference type="Proteomes" id="UP000295814">
    <property type="component" value="Unassembled WGS sequence"/>
</dbReference>
<evidence type="ECO:0000313" key="3">
    <source>
        <dbReference type="EMBL" id="TWO31083.1"/>
    </source>
</evidence>
<dbReference type="Gene3D" id="1.10.10.1110">
    <property type="entry name" value="Methyltransferase PG1098, N-terminal domain"/>
    <property type="match status" value="1"/>
</dbReference>
<gene>
    <name evidence="3" type="ORF">E1J38_014165</name>
</gene>
<dbReference type="OrthoDB" id="1000417at2"/>
<dbReference type="CDD" id="cd02440">
    <property type="entry name" value="AdoMet_MTases"/>
    <property type="match status" value="1"/>
</dbReference>
<feature type="domain" description="THUMP-like" evidence="1">
    <location>
        <begin position="321"/>
        <end position="390"/>
    </location>
</feature>
<dbReference type="GO" id="GO:0032259">
    <property type="term" value="P:methylation"/>
    <property type="evidence" value="ECO:0007669"/>
    <property type="project" value="UniProtKB-KW"/>
</dbReference>
<dbReference type="EMBL" id="SMZJ02000014">
    <property type="protein sequence ID" value="TWO31083.1"/>
    <property type="molecule type" value="Genomic_DNA"/>
</dbReference>
<dbReference type="SUPFAM" id="SSF53335">
    <property type="entry name" value="S-adenosyl-L-methionine-dependent methyltransferases"/>
    <property type="match status" value="1"/>
</dbReference>
<evidence type="ECO:0000313" key="4">
    <source>
        <dbReference type="Proteomes" id="UP000295814"/>
    </source>
</evidence>
<protein>
    <submittedName>
        <fullName evidence="3">Class I SAM-dependent methyltransferase</fullName>
    </submittedName>
</protein>
<sequence length="392" mass="44886">MNLSLLNTEIQDFISANLNTDIASILLKGSPFEAVETKKIVEQIEAKKRCKDKLPSWFNAKNIYFPNKLNIEQTSSEVTARYKSQLISGNSIIDLTGGFGVDSYYFAKNFNHVIHCEINENLSKIVSLNYQQLSVNNIETLHIDGISYLKSNKKKFDWIYIDPSRRHDIKGKVFFLKDCLPNVPKHLNLIFEKSKNILIKTSPLLDVSVGINELQSVKTIHVIAINNEVKEVLWVLEKGFGDEIAVETVNIKNNLEVHFKFILNKNQNEVQFSKPLSYLFEPNAAILKSGGFNEVSTQLNIFKLHQHSHLYTSHAPIDFPGRSFKIEKIINFNKKDFKKLGIAKANVTTRNFPETVQHIRKKLNIKDGGDTYIFFTTDLKNKKIVIICKKLK</sequence>
<reference evidence="3 4" key="1">
    <citation type="submission" date="2019-03" db="EMBL/GenBank/DDBJ databases">
        <authorList>
            <person name="Zhong Y.L."/>
        </authorList>
    </citation>
    <scope>NUCLEOTIDE SEQUENCE [LARGE SCALE GENOMIC DNA]</scope>
    <source>
        <strain evidence="3 4">W255</strain>
    </source>
</reference>
<proteinExistence type="predicted"/>
<reference evidence="3 4" key="2">
    <citation type="submission" date="2019-07" db="EMBL/GenBank/DDBJ databases">
        <title>Seonamhaeicola sp. W255 draft genome.</title>
        <authorList>
            <person name="Zhang X.-Y."/>
            <person name="Zhang R."/>
            <person name="Zhong Y.-L."/>
            <person name="Du Z.-J."/>
        </authorList>
    </citation>
    <scope>NUCLEOTIDE SEQUENCE [LARGE SCALE GENOMIC DNA]</scope>
    <source>
        <strain evidence="3 4">W255</strain>
    </source>
</reference>